<evidence type="ECO:0000256" key="1">
    <source>
        <dbReference type="ARBA" id="ARBA00001974"/>
    </source>
</evidence>
<evidence type="ECO:0000256" key="3">
    <source>
        <dbReference type="ARBA" id="ARBA00022827"/>
    </source>
</evidence>
<keyword evidence="7" id="KW-1185">Reference proteome</keyword>
<evidence type="ECO:0000256" key="2">
    <source>
        <dbReference type="ARBA" id="ARBA00022630"/>
    </source>
</evidence>
<dbReference type="PANTHER" id="PTHR43557:SF2">
    <property type="entry name" value="RIESKE DOMAIN-CONTAINING PROTEIN-RELATED"/>
    <property type="match status" value="1"/>
</dbReference>
<evidence type="ECO:0000259" key="5">
    <source>
        <dbReference type="Pfam" id="PF07992"/>
    </source>
</evidence>
<dbReference type="AlphaFoldDB" id="A0A641ANH3"/>
<evidence type="ECO:0000313" key="7">
    <source>
        <dbReference type="Proteomes" id="UP001515100"/>
    </source>
</evidence>
<protein>
    <submittedName>
        <fullName evidence="6">Ferredoxin reductase</fullName>
    </submittedName>
</protein>
<evidence type="ECO:0000313" key="6">
    <source>
        <dbReference type="EMBL" id="KAA1378820.1"/>
    </source>
</evidence>
<dbReference type="EMBL" id="SDPP02000002">
    <property type="protein sequence ID" value="KAA1378820.1"/>
    <property type="molecule type" value="Genomic_DNA"/>
</dbReference>
<organism evidence="6 7">
    <name type="scientific">Aeromicrobium fastidiosum</name>
    <dbReference type="NCBI Taxonomy" id="52699"/>
    <lineage>
        <taxon>Bacteria</taxon>
        <taxon>Bacillati</taxon>
        <taxon>Actinomycetota</taxon>
        <taxon>Actinomycetes</taxon>
        <taxon>Propionibacteriales</taxon>
        <taxon>Nocardioidaceae</taxon>
        <taxon>Aeromicrobium</taxon>
    </lineage>
</organism>
<dbReference type="Pfam" id="PF07992">
    <property type="entry name" value="Pyr_redox_2"/>
    <property type="match status" value="1"/>
</dbReference>
<accession>A0A641ANH3</accession>
<feature type="domain" description="FAD/NAD(P)-binding" evidence="5">
    <location>
        <begin position="14"/>
        <end position="296"/>
    </location>
</feature>
<dbReference type="InterPro" id="IPR050446">
    <property type="entry name" value="FAD-oxidoreductase/Apoptosis"/>
</dbReference>
<dbReference type="Gene3D" id="3.50.50.60">
    <property type="entry name" value="FAD/NAD(P)-binding domain"/>
    <property type="match status" value="2"/>
</dbReference>
<name>A0A641ANH3_9ACTN</name>
<comment type="caution">
    <text evidence="6">The sequence shown here is derived from an EMBL/GenBank/DDBJ whole genome shotgun (WGS) entry which is preliminary data.</text>
</comment>
<dbReference type="PANTHER" id="PTHR43557">
    <property type="entry name" value="APOPTOSIS-INDUCING FACTOR 1"/>
    <property type="match status" value="1"/>
</dbReference>
<dbReference type="InterPro" id="IPR036188">
    <property type="entry name" value="FAD/NAD-bd_sf"/>
</dbReference>
<keyword evidence="4" id="KW-0560">Oxidoreductase</keyword>
<dbReference type="InterPro" id="IPR023753">
    <property type="entry name" value="FAD/NAD-binding_dom"/>
</dbReference>
<sequence length="382" mass="39190">MPGSRAAESVSVRRVVVVGGSTAGSTAMRELRRRGFDGELVLVDPARGTNRPPLSKAVLAADMPDESVLIDHSSIDAQHVLAAAVGLDTCARVLTTADGAEHPYDALVIASGSTARRIAAAGQRGELVLRTLDDARTLRHRLTSSSSVVVVGGGFLGMEVATAAATAGATVTVVDVEPPLRRVLGAHLAADLLARAEATGVRFVQSTAVLVGEPVTGVELADGSTLTADAVVSCVGDIPATAWLDGTGLPTAHGIEIDMSARTSVADVYAIGDVAAVRSGHDVRRAPYWANAVTQARVAAAAILGQDVEDPIVDHYFWTEIAGVSVKAVGPLPVAGVPTTFEDAGDGHGILTWDGPTVVAYGVRRSVPKLRATARGLTEASV</sequence>
<dbReference type="GO" id="GO:0005737">
    <property type="term" value="C:cytoplasm"/>
    <property type="evidence" value="ECO:0007669"/>
    <property type="project" value="TreeGrafter"/>
</dbReference>
<dbReference type="GO" id="GO:0016651">
    <property type="term" value="F:oxidoreductase activity, acting on NAD(P)H"/>
    <property type="evidence" value="ECO:0007669"/>
    <property type="project" value="TreeGrafter"/>
</dbReference>
<dbReference type="SUPFAM" id="SSF51905">
    <property type="entry name" value="FAD/NAD(P)-binding domain"/>
    <property type="match status" value="1"/>
</dbReference>
<reference evidence="6" key="1">
    <citation type="submission" date="2019-09" db="EMBL/GenBank/DDBJ databases">
        <authorList>
            <person name="Li J."/>
        </authorList>
    </citation>
    <scope>NUCLEOTIDE SEQUENCE [LARGE SCALE GENOMIC DNA]</scope>
    <source>
        <strain evidence="6">NRBC 14897</strain>
    </source>
</reference>
<dbReference type="PRINTS" id="PR00469">
    <property type="entry name" value="PNDRDTASEII"/>
</dbReference>
<comment type="cofactor">
    <cofactor evidence="1">
        <name>FAD</name>
        <dbReference type="ChEBI" id="CHEBI:57692"/>
    </cofactor>
</comment>
<evidence type="ECO:0000256" key="4">
    <source>
        <dbReference type="ARBA" id="ARBA00023002"/>
    </source>
</evidence>
<proteinExistence type="predicted"/>
<keyword evidence="3" id="KW-0274">FAD</keyword>
<dbReference type="OrthoDB" id="3568330at2"/>
<gene>
    <name evidence="6" type="ORF">ESP62_009675</name>
</gene>
<dbReference type="PRINTS" id="PR00368">
    <property type="entry name" value="FADPNR"/>
</dbReference>
<dbReference type="Proteomes" id="UP001515100">
    <property type="component" value="Unassembled WGS sequence"/>
</dbReference>
<keyword evidence="2" id="KW-0285">Flavoprotein</keyword>